<gene>
    <name evidence="1" type="ORF">C5Y98_04690</name>
</gene>
<dbReference type="EMBL" id="PUIB01000007">
    <property type="protein sequence ID" value="PQO40880.1"/>
    <property type="molecule type" value="Genomic_DNA"/>
</dbReference>
<protein>
    <submittedName>
        <fullName evidence="1">Uncharacterized protein</fullName>
    </submittedName>
</protein>
<sequence length="196" mass="22280">MHVLRLAATVFAMLGGLSLVDSTRGEERSEPVVIKIRICEQWPGKKEPMVLTEPMLQTMVGGQVWIEIGKHRQPQPDTLEHPIGLKLNAKIERRVNEKYELQLKIVQGAQRQIEDDPETEIFTEEKLSVHTWAERGKMKKISISPIKWCEVTLEDPRQTAAVEQPNNAKYWRGYTAVPSTAAPELIARPPVMVQPK</sequence>
<evidence type="ECO:0000313" key="1">
    <source>
        <dbReference type="EMBL" id="PQO40880.1"/>
    </source>
</evidence>
<proteinExistence type="predicted"/>
<organism evidence="1 2">
    <name type="scientific">Blastopirellula marina</name>
    <dbReference type="NCBI Taxonomy" id="124"/>
    <lineage>
        <taxon>Bacteria</taxon>
        <taxon>Pseudomonadati</taxon>
        <taxon>Planctomycetota</taxon>
        <taxon>Planctomycetia</taxon>
        <taxon>Pirellulales</taxon>
        <taxon>Pirellulaceae</taxon>
        <taxon>Blastopirellula</taxon>
    </lineage>
</organism>
<dbReference type="Proteomes" id="UP000239388">
    <property type="component" value="Unassembled WGS sequence"/>
</dbReference>
<evidence type="ECO:0000313" key="2">
    <source>
        <dbReference type="Proteomes" id="UP000239388"/>
    </source>
</evidence>
<reference evidence="1 2" key="1">
    <citation type="submission" date="2018-02" db="EMBL/GenBank/DDBJ databases">
        <title>Comparative genomes isolates from brazilian mangrove.</title>
        <authorList>
            <person name="Araujo J.E."/>
            <person name="Taketani R.G."/>
            <person name="Silva M.C.P."/>
            <person name="Loureco M.V."/>
            <person name="Andreote F.D."/>
        </authorList>
    </citation>
    <scope>NUCLEOTIDE SEQUENCE [LARGE SCALE GENOMIC DNA]</scope>
    <source>
        <strain evidence="1 2">NAP PRIS-MGV</strain>
    </source>
</reference>
<accession>A0A2S8G999</accession>
<comment type="caution">
    <text evidence="1">The sequence shown here is derived from an EMBL/GenBank/DDBJ whole genome shotgun (WGS) entry which is preliminary data.</text>
</comment>
<dbReference type="OrthoDB" id="286995at2"/>
<dbReference type="RefSeq" id="WP_146118495.1">
    <property type="nucleotide sequence ID" value="NZ_PUIB01000007.1"/>
</dbReference>
<name>A0A2S8G999_9BACT</name>
<dbReference type="AlphaFoldDB" id="A0A2S8G999"/>